<proteinExistence type="predicted"/>
<protein>
    <recommendedName>
        <fullName evidence="3">Secreted protein</fullName>
    </recommendedName>
</protein>
<evidence type="ECO:0000313" key="2">
    <source>
        <dbReference type="Proteomes" id="UP001164746"/>
    </source>
</evidence>
<organism evidence="1 2">
    <name type="scientific">Mya arenaria</name>
    <name type="common">Soft-shell clam</name>
    <dbReference type="NCBI Taxonomy" id="6604"/>
    <lineage>
        <taxon>Eukaryota</taxon>
        <taxon>Metazoa</taxon>
        <taxon>Spiralia</taxon>
        <taxon>Lophotrochozoa</taxon>
        <taxon>Mollusca</taxon>
        <taxon>Bivalvia</taxon>
        <taxon>Autobranchia</taxon>
        <taxon>Heteroconchia</taxon>
        <taxon>Euheterodonta</taxon>
        <taxon>Imparidentia</taxon>
        <taxon>Neoheterodontei</taxon>
        <taxon>Myida</taxon>
        <taxon>Myoidea</taxon>
        <taxon>Myidae</taxon>
        <taxon>Mya</taxon>
    </lineage>
</organism>
<dbReference type="Proteomes" id="UP001164746">
    <property type="component" value="Chromosome 9"/>
</dbReference>
<sequence length="583" mass="66630">MLLYTAVCAAFFTFTNIVIVAPLNKNVEQIFKTIQSLQVKKDAEFRVFPLQWQAQHGVYPSEVRLNFHGDEQYYAVRELFKIPDTNMFAPAWVTSCIIEAYAFGKAPKPGSEQLKMSLEAVSTFTNRNKPGSDSKKTFWPQVLNKTDQTYTSTPVNLFEVLRFPDYLPNSLIEELLEIIGLKDLEHVYELLVKERHIFAEAFHIPPDFDDTFVNVGLGSMLAQFAEDFPSEQQQWMADNSHLQSVFDNLKKYAYRPLSSESRVNTIDPRTYLYMHGFLEKAVSNQQDVALVTTWLQDIDEVKTMLDRGVAMPFSVNNVDITVCANVLYGLTTCLGTGLCKGDWVDSDIQQIYMNTTALLAYEMSTNLSSRPDLALTYYPSRFVFYRFTSRTFAWLNRFLPGRIGKLDANVFKNRAEDRIFSTAVSANALISTYTIWSNGSLLWTSDTPTTVHDRVHCLIQWLSNNVLSTKYKPWNAFFSGSGKGRKSLPFFYPANRMEYFNGTKFTDKTFPTDIHNIIGMQRVVSPSLYDAMLKQPHFGQMTPMTFDGYNSEPGMFFPFWSSEAFTYATSLVAISHYDNIANN</sequence>
<keyword evidence="2" id="KW-1185">Reference proteome</keyword>
<reference evidence="1" key="1">
    <citation type="submission" date="2022-11" db="EMBL/GenBank/DDBJ databases">
        <title>Centuries of genome instability and evolution in soft-shell clam transmissible cancer (bioRxiv).</title>
        <authorList>
            <person name="Hart S.F.M."/>
            <person name="Yonemitsu M.A."/>
            <person name="Giersch R.M."/>
            <person name="Beal B.F."/>
            <person name="Arriagada G."/>
            <person name="Davis B.W."/>
            <person name="Ostrander E.A."/>
            <person name="Goff S.P."/>
            <person name="Metzger M.J."/>
        </authorList>
    </citation>
    <scope>NUCLEOTIDE SEQUENCE</scope>
    <source>
        <strain evidence="1">MELC-2E11</strain>
        <tissue evidence="1">Siphon/mantle</tissue>
    </source>
</reference>
<name>A0ABY7EZ73_MYAAR</name>
<accession>A0ABY7EZ73</accession>
<evidence type="ECO:0008006" key="3">
    <source>
        <dbReference type="Google" id="ProtNLM"/>
    </source>
</evidence>
<evidence type="ECO:0000313" key="1">
    <source>
        <dbReference type="EMBL" id="WAR14172.1"/>
    </source>
</evidence>
<gene>
    <name evidence="1" type="ORF">MAR_004277</name>
</gene>
<dbReference type="EMBL" id="CP111020">
    <property type="protein sequence ID" value="WAR14172.1"/>
    <property type="molecule type" value="Genomic_DNA"/>
</dbReference>